<evidence type="ECO:0000256" key="3">
    <source>
        <dbReference type="ARBA" id="ARBA00022692"/>
    </source>
</evidence>
<feature type="transmembrane region" description="Helical" evidence="6">
    <location>
        <begin position="120"/>
        <end position="137"/>
    </location>
</feature>
<organism evidence="7 8">
    <name type="scientific">Candidatus Muproteobacteria bacterium RIFCSPHIGHO2_02_FULL_65_16</name>
    <dbReference type="NCBI Taxonomy" id="1817766"/>
    <lineage>
        <taxon>Bacteria</taxon>
        <taxon>Pseudomonadati</taxon>
        <taxon>Pseudomonadota</taxon>
        <taxon>Candidatus Muproteobacteria</taxon>
    </lineage>
</organism>
<name>A0A1F6TWI2_9PROT</name>
<evidence type="ECO:0000256" key="1">
    <source>
        <dbReference type="ARBA" id="ARBA00004651"/>
    </source>
</evidence>
<evidence type="ECO:0000256" key="6">
    <source>
        <dbReference type="SAM" id="Phobius"/>
    </source>
</evidence>
<gene>
    <name evidence="7" type="ORF">A3B81_03920</name>
</gene>
<feature type="transmembrane region" description="Helical" evidence="6">
    <location>
        <begin position="12"/>
        <end position="36"/>
    </location>
</feature>
<dbReference type="InterPro" id="IPR050833">
    <property type="entry name" value="Poly_Biosynth_Transport"/>
</dbReference>
<proteinExistence type="predicted"/>
<dbReference type="Pfam" id="PF01554">
    <property type="entry name" value="MatE"/>
    <property type="match status" value="1"/>
</dbReference>
<dbReference type="PANTHER" id="PTHR30250">
    <property type="entry name" value="PST FAMILY PREDICTED COLANIC ACID TRANSPORTER"/>
    <property type="match status" value="1"/>
</dbReference>
<dbReference type="AlphaFoldDB" id="A0A1F6TWI2"/>
<feature type="transmembrane region" description="Helical" evidence="6">
    <location>
        <begin position="149"/>
        <end position="170"/>
    </location>
</feature>
<dbReference type="GO" id="GO:0005886">
    <property type="term" value="C:plasma membrane"/>
    <property type="evidence" value="ECO:0007669"/>
    <property type="project" value="UniProtKB-SubCell"/>
</dbReference>
<feature type="transmembrane region" description="Helical" evidence="6">
    <location>
        <begin position="296"/>
        <end position="318"/>
    </location>
</feature>
<evidence type="ECO:0000256" key="5">
    <source>
        <dbReference type="ARBA" id="ARBA00023136"/>
    </source>
</evidence>
<protein>
    <recommendedName>
        <fullName evidence="9">Polysaccharide biosynthesis protein C-terminal domain-containing protein</fullName>
    </recommendedName>
</protein>
<feature type="transmembrane region" description="Helical" evidence="6">
    <location>
        <begin position="330"/>
        <end position="354"/>
    </location>
</feature>
<keyword evidence="5 6" id="KW-0472">Membrane</keyword>
<dbReference type="GO" id="GO:0042910">
    <property type="term" value="F:xenobiotic transmembrane transporter activity"/>
    <property type="evidence" value="ECO:0007669"/>
    <property type="project" value="InterPro"/>
</dbReference>
<accession>A0A1F6TWI2</accession>
<evidence type="ECO:0000313" key="7">
    <source>
        <dbReference type="EMBL" id="OGI49399.1"/>
    </source>
</evidence>
<feature type="transmembrane region" description="Helical" evidence="6">
    <location>
        <begin position="42"/>
        <end position="62"/>
    </location>
</feature>
<feature type="transmembrane region" description="Helical" evidence="6">
    <location>
        <begin position="366"/>
        <end position="385"/>
    </location>
</feature>
<dbReference type="EMBL" id="MFTA01000115">
    <property type="protein sequence ID" value="OGI49399.1"/>
    <property type="molecule type" value="Genomic_DNA"/>
</dbReference>
<keyword evidence="3 6" id="KW-0812">Transmembrane</keyword>
<feature type="transmembrane region" description="Helical" evidence="6">
    <location>
        <begin position="176"/>
        <end position="195"/>
    </location>
</feature>
<comment type="caution">
    <text evidence="7">The sequence shown here is derived from an EMBL/GenBank/DDBJ whole genome shotgun (WGS) entry which is preliminary data.</text>
</comment>
<dbReference type="GO" id="GO:0015297">
    <property type="term" value="F:antiporter activity"/>
    <property type="evidence" value="ECO:0007669"/>
    <property type="project" value="InterPro"/>
</dbReference>
<dbReference type="Proteomes" id="UP000179362">
    <property type="component" value="Unassembled WGS sequence"/>
</dbReference>
<dbReference type="PANTHER" id="PTHR30250:SF26">
    <property type="entry name" value="PSMA PROTEIN"/>
    <property type="match status" value="1"/>
</dbReference>
<feature type="transmembrane region" description="Helical" evidence="6">
    <location>
        <begin position="391"/>
        <end position="410"/>
    </location>
</feature>
<evidence type="ECO:0000256" key="2">
    <source>
        <dbReference type="ARBA" id="ARBA00022475"/>
    </source>
</evidence>
<keyword evidence="2" id="KW-1003">Cell membrane</keyword>
<keyword evidence="4 6" id="KW-1133">Transmembrane helix</keyword>
<evidence type="ECO:0008006" key="9">
    <source>
        <dbReference type="Google" id="ProtNLM"/>
    </source>
</evidence>
<comment type="subcellular location">
    <subcellularLocation>
        <location evidence="1">Cell membrane</location>
        <topology evidence="1">Multi-pass membrane protein</topology>
    </subcellularLocation>
</comment>
<dbReference type="InterPro" id="IPR002528">
    <property type="entry name" value="MATE_fam"/>
</dbReference>
<evidence type="ECO:0000256" key="4">
    <source>
        <dbReference type="ARBA" id="ARBA00022989"/>
    </source>
</evidence>
<sequence>MVVDWLRRHSHVNWALADQVMVSGSNFLTGILLARYLGLEAFGVFTLAWMAVLFVNSIQFSLISSPMMSIGPKQAEDKQPAYYGAVLLQQLIFSMFSAALMLMGIAASARLFPEWGVEPLIWPLVAASLAFQVQDFIRRYFFTCGRSTVAFINDAVSYLGQIAVLAWLVFETTLTSAIALWTIAATSVLAIILGFSSFESLRVDRTIFRQTLQRHWVFSKWLTASALLQWASGNLFIVAAGSVLGAAAVGAMKAAQNIVGVTHILFQGLENIVPIQASRHFSSGGMASLTRYLRKVTIAAAIFVIPLLVLALVFPAFWLELVYGAEYAEYAFVLQWYAVIYVVMLIVMPLRIALRAQENTRPIFQAYLAMSIFSVVCALPAATYLGLHGVLAGILVTYMLLMTITWRSLLAASGRFEYRSPADLGR</sequence>
<evidence type="ECO:0000313" key="8">
    <source>
        <dbReference type="Proteomes" id="UP000179362"/>
    </source>
</evidence>
<reference evidence="7 8" key="1">
    <citation type="journal article" date="2016" name="Nat. Commun.">
        <title>Thousands of microbial genomes shed light on interconnected biogeochemical processes in an aquifer system.</title>
        <authorList>
            <person name="Anantharaman K."/>
            <person name="Brown C.T."/>
            <person name="Hug L.A."/>
            <person name="Sharon I."/>
            <person name="Castelle C.J."/>
            <person name="Probst A.J."/>
            <person name="Thomas B.C."/>
            <person name="Singh A."/>
            <person name="Wilkins M.J."/>
            <person name="Karaoz U."/>
            <person name="Brodie E.L."/>
            <person name="Williams K.H."/>
            <person name="Hubbard S.S."/>
            <person name="Banfield J.F."/>
        </authorList>
    </citation>
    <scope>NUCLEOTIDE SEQUENCE [LARGE SCALE GENOMIC DNA]</scope>
</reference>
<feature type="transmembrane region" description="Helical" evidence="6">
    <location>
        <begin position="82"/>
        <end position="108"/>
    </location>
</feature>